<evidence type="ECO:0000313" key="1">
    <source>
        <dbReference type="EMBL" id="KFW95368.1"/>
    </source>
</evidence>
<dbReference type="Proteomes" id="UP000053238">
    <property type="component" value="Unassembled WGS sequence"/>
</dbReference>
<accession>A0A093R2N7</accession>
<dbReference type="EMBL" id="KL445634">
    <property type="protein sequence ID" value="KFW95368.1"/>
    <property type="molecule type" value="Genomic_DNA"/>
</dbReference>
<feature type="non-terminal residue" evidence="1">
    <location>
        <position position="49"/>
    </location>
</feature>
<gene>
    <name evidence="1" type="ORF">N336_04559</name>
</gene>
<organism evidence="1 2">
    <name type="scientific">Phalacrocorax carbo</name>
    <name type="common">Great cormorant</name>
    <name type="synonym">Pelecanus carbo</name>
    <dbReference type="NCBI Taxonomy" id="9209"/>
    <lineage>
        <taxon>Eukaryota</taxon>
        <taxon>Metazoa</taxon>
        <taxon>Chordata</taxon>
        <taxon>Craniata</taxon>
        <taxon>Vertebrata</taxon>
        <taxon>Euteleostomi</taxon>
        <taxon>Archelosauria</taxon>
        <taxon>Archosauria</taxon>
        <taxon>Dinosauria</taxon>
        <taxon>Saurischia</taxon>
        <taxon>Theropoda</taxon>
        <taxon>Coelurosauria</taxon>
        <taxon>Aves</taxon>
        <taxon>Neognathae</taxon>
        <taxon>Neoaves</taxon>
        <taxon>Aequornithes</taxon>
        <taxon>Suliformes</taxon>
        <taxon>Phalacrocoracidae</taxon>
        <taxon>Phalacrocorax</taxon>
    </lineage>
</organism>
<sequence length="49" mass="5971">QLKHRRFSLNIRKHFFTVRVTEHCHRLPREVVESPSLEIFKRNLDMVLG</sequence>
<dbReference type="AlphaFoldDB" id="A0A093R2N7"/>
<name>A0A093R2N7_PHACA</name>
<proteinExistence type="predicted"/>
<reference evidence="1 2" key="1">
    <citation type="submission" date="2014-04" db="EMBL/GenBank/DDBJ databases">
        <title>Genome evolution of avian class.</title>
        <authorList>
            <person name="Zhang G."/>
            <person name="Li C."/>
        </authorList>
    </citation>
    <scope>NUCLEOTIDE SEQUENCE [LARGE SCALE GENOMIC DNA]</scope>
    <source>
        <strain evidence="1">BGI_N336</strain>
    </source>
</reference>
<evidence type="ECO:0000313" key="2">
    <source>
        <dbReference type="Proteomes" id="UP000053238"/>
    </source>
</evidence>
<feature type="non-terminal residue" evidence="1">
    <location>
        <position position="1"/>
    </location>
</feature>
<keyword evidence="2" id="KW-1185">Reference proteome</keyword>
<protein>
    <submittedName>
        <fullName evidence="1">Uncharacterized protein</fullName>
    </submittedName>
</protein>